<accession>A0A2I0WF53</accession>
<name>A0A2I0WF53_9ASPA</name>
<proteinExistence type="predicted"/>
<dbReference type="Proteomes" id="UP000233837">
    <property type="component" value="Unassembled WGS sequence"/>
</dbReference>
<sequence>MKEVDGRGTSPELPATGQQVVKVIDNLCFFIFVVSILVFSVIVVTYQPPDPWFQTSKAITKSISATLPNSTFTTDNSLLPTCEDLIASTPSFNPDEYICLAGS</sequence>
<evidence type="ECO:0000256" key="1">
    <source>
        <dbReference type="SAM" id="Phobius"/>
    </source>
</evidence>
<evidence type="ECO:0000313" key="3">
    <source>
        <dbReference type="Proteomes" id="UP000233837"/>
    </source>
</evidence>
<keyword evidence="1" id="KW-0812">Transmembrane</keyword>
<feature type="transmembrane region" description="Helical" evidence="1">
    <location>
        <begin position="27"/>
        <end position="46"/>
    </location>
</feature>
<evidence type="ECO:0000313" key="2">
    <source>
        <dbReference type="EMBL" id="PKU74298.1"/>
    </source>
</evidence>
<gene>
    <name evidence="2" type="ORF">MA16_Dca003501</name>
</gene>
<organism evidence="2 3">
    <name type="scientific">Dendrobium catenatum</name>
    <dbReference type="NCBI Taxonomy" id="906689"/>
    <lineage>
        <taxon>Eukaryota</taxon>
        <taxon>Viridiplantae</taxon>
        <taxon>Streptophyta</taxon>
        <taxon>Embryophyta</taxon>
        <taxon>Tracheophyta</taxon>
        <taxon>Spermatophyta</taxon>
        <taxon>Magnoliopsida</taxon>
        <taxon>Liliopsida</taxon>
        <taxon>Asparagales</taxon>
        <taxon>Orchidaceae</taxon>
        <taxon>Epidendroideae</taxon>
        <taxon>Malaxideae</taxon>
        <taxon>Dendrobiinae</taxon>
        <taxon>Dendrobium</taxon>
    </lineage>
</organism>
<reference evidence="2 3" key="1">
    <citation type="journal article" date="2016" name="Sci. Rep.">
        <title>The Dendrobium catenatum Lindl. genome sequence provides insights into polysaccharide synthase, floral development and adaptive evolution.</title>
        <authorList>
            <person name="Zhang G.Q."/>
            <person name="Xu Q."/>
            <person name="Bian C."/>
            <person name="Tsai W.C."/>
            <person name="Yeh C.M."/>
            <person name="Liu K.W."/>
            <person name="Yoshida K."/>
            <person name="Zhang L.S."/>
            <person name="Chang S.B."/>
            <person name="Chen F."/>
            <person name="Shi Y."/>
            <person name="Su Y.Y."/>
            <person name="Zhang Y.Q."/>
            <person name="Chen L.J."/>
            <person name="Yin Y."/>
            <person name="Lin M."/>
            <person name="Huang H."/>
            <person name="Deng H."/>
            <person name="Wang Z.W."/>
            <person name="Zhu S.L."/>
            <person name="Zhao X."/>
            <person name="Deng C."/>
            <person name="Niu S.C."/>
            <person name="Huang J."/>
            <person name="Wang M."/>
            <person name="Liu G.H."/>
            <person name="Yang H.J."/>
            <person name="Xiao X.J."/>
            <person name="Hsiao Y.Y."/>
            <person name="Wu W.L."/>
            <person name="Chen Y.Y."/>
            <person name="Mitsuda N."/>
            <person name="Ohme-Takagi M."/>
            <person name="Luo Y.B."/>
            <person name="Van de Peer Y."/>
            <person name="Liu Z.J."/>
        </authorList>
    </citation>
    <scope>NUCLEOTIDE SEQUENCE [LARGE SCALE GENOMIC DNA]</scope>
    <source>
        <tissue evidence="2">The whole plant</tissue>
    </source>
</reference>
<keyword evidence="1" id="KW-0472">Membrane</keyword>
<protein>
    <submittedName>
        <fullName evidence="2">Uncharacterized protein</fullName>
    </submittedName>
</protein>
<dbReference type="AlphaFoldDB" id="A0A2I0WF53"/>
<dbReference type="EMBL" id="KZ502674">
    <property type="protein sequence ID" value="PKU74298.1"/>
    <property type="molecule type" value="Genomic_DNA"/>
</dbReference>
<keyword evidence="3" id="KW-1185">Reference proteome</keyword>
<reference evidence="2 3" key="2">
    <citation type="journal article" date="2017" name="Nature">
        <title>The Apostasia genome and the evolution of orchids.</title>
        <authorList>
            <person name="Zhang G.Q."/>
            <person name="Liu K.W."/>
            <person name="Li Z."/>
            <person name="Lohaus R."/>
            <person name="Hsiao Y.Y."/>
            <person name="Niu S.C."/>
            <person name="Wang J.Y."/>
            <person name="Lin Y.C."/>
            <person name="Xu Q."/>
            <person name="Chen L.J."/>
            <person name="Yoshida K."/>
            <person name="Fujiwara S."/>
            <person name="Wang Z.W."/>
            <person name="Zhang Y.Q."/>
            <person name="Mitsuda N."/>
            <person name="Wang M."/>
            <person name="Liu G.H."/>
            <person name="Pecoraro L."/>
            <person name="Huang H.X."/>
            <person name="Xiao X.J."/>
            <person name="Lin M."/>
            <person name="Wu X.Y."/>
            <person name="Wu W.L."/>
            <person name="Chen Y.Y."/>
            <person name="Chang S.B."/>
            <person name="Sakamoto S."/>
            <person name="Ohme-Takagi M."/>
            <person name="Yagi M."/>
            <person name="Zeng S.J."/>
            <person name="Shen C.Y."/>
            <person name="Yeh C.M."/>
            <person name="Luo Y.B."/>
            <person name="Tsai W.C."/>
            <person name="Van de Peer Y."/>
            <person name="Liu Z.J."/>
        </authorList>
    </citation>
    <scope>NUCLEOTIDE SEQUENCE [LARGE SCALE GENOMIC DNA]</scope>
    <source>
        <tissue evidence="2">The whole plant</tissue>
    </source>
</reference>
<keyword evidence="1" id="KW-1133">Transmembrane helix</keyword>